<reference evidence="2" key="1">
    <citation type="submission" date="2022-09" db="EMBL/GenBank/DDBJ databases">
        <title>Complete genome sequence of Vulcanisaeta souniana.</title>
        <authorList>
            <person name="Kato S."/>
            <person name="Itoh T."/>
            <person name="Ohkuma M."/>
        </authorList>
    </citation>
    <scope>NUCLEOTIDE SEQUENCE [LARGE SCALE GENOMIC DNA]</scope>
    <source>
        <strain evidence="2">JCM 11219</strain>
    </source>
</reference>
<accession>A0ABN6SR86</accession>
<dbReference type="RefSeq" id="WP_013335693.1">
    <property type="nucleotide sequence ID" value="NZ_BBBK01000016.1"/>
</dbReference>
<evidence type="ECO:0000313" key="1">
    <source>
        <dbReference type="EMBL" id="BDR92342.1"/>
    </source>
</evidence>
<proteinExistence type="predicted"/>
<dbReference type="EMBL" id="AP026830">
    <property type="protein sequence ID" value="BDR92342.1"/>
    <property type="molecule type" value="Genomic_DNA"/>
</dbReference>
<dbReference type="Proteomes" id="UP001060771">
    <property type="component" value="Chromosome"/>
</dbReference>
<keyword evidence="2" id="KW-1185">Reference proteome</keyword>
<evidence type="ECO:0000313" key="2">
    <source>
        <dbReference type="Proteomes" id="UP001060771"/>
    </source>
</evidence>
<gene>
    <name evidence="1" type="ORF">Vsou_14350</name>
</gene>
<sequence>MRAALDAGADVVQFDAPDILQFDVYGEYNPDKGRAKERVRRAVELNNEVLSKLPTEHFKRIQVIINCWVILPNLLSVLINELPGPCGIHTPIM</sequence>
<protein>
    <submittedName>
        <fullName evidence="1">Uncharacterized protein</fullName>
    </submittedName>
</protein>
<organism evidence="1 2">
    <name type="scientific">Vulcanisaeta souniana JCM 11219</name>
    <dbReference type="NCBI Taxonomy" id="1293586"/>
    <lineage>
        <taxon>Archaea</taxon>
        <taxon>Thermoproteota</taxon>
        <taxon>Thermoprotei</taxon>
        <taxon>Thermoproteales</taxon>
        <taxon>Thermoproteaceae</taxon>
        <taxon>Vulcanisaeta</taxon>
    </lineage>
</organism>
<name>A0ABN6SR86_9CREN</name>